<feature type="compositionally biased region" description="Basic and acidic residues" evidence="3">
    <location>
        <begin position="783"/>
        <end position="805"/>
    </location>
</feature>
<dbReference type="PANTHER" id="PTHR12758:SF19">
    <property type="entry name" value="APOPTOSIS INHIBITOR 5"/>
    <property type="match status" value="1"/>
</dbReference>
<dbReference type="GeneID" id="77731736"/>
<proteinExistence type="inferred from homology"/>
<dbReference type="GO" id="GO:0005634">
    <property type="term" value="C:nucleus"/>
    <property type="evidence" value="ECO:0007669"/>
    <property type="project" value="TreeGrafter"/>
</dbReference>
<dbReference type="InterPro" id="IPR016024">
    <property type="entry name" value="ARM-type_fold"/>
</dbReference>
<organism evidence="4 5">
    <name type="scientific">Dioszegia hungarica</name>
    <dbReference type="NCBI Taxonomy" id="4972"/>
    <lineage>
        <taxon>Eukaryota</taxon>
        <taxon>Fungi</taxon>
        <taxon>Dikarya</taxon>
        <taxon>Basidiomycota</taxon>
        <taxon>Agaricomycotina</taxon>
        <taxon>Tremellomycetes</taxon>
        <taxon>Tremellales</taxon>
        <taxon>Bulleribasidiaceae</taxon>
        <taxon>Dioszegia</taxon>
    </lineage>
</organism>
<evidence type="ECO:0000313" key="5">
    <source>
        <dbReference type="Proteomes" id="UP001164286"/>
    </source>
</evidence>
<dbReference type="AlphaFoldDB" id="A0AA38HCC5"/>
<feature type="compositionally biased region" description="Low complexity" evidence="3">
    <location>
        <begin position="702"/>
        <end position="732"/>
    </location>
</feature>
<dbReference type="SUPFAM" id="SSF48371">
    <property type="entry name" value="ARM repeat"/>
    <property type="match status" value="1"/>
</dbReference>
<dbReference type="GO" id="GO:0003723">
    <property type="term" value="F:RNA binding"/>
    <property type="evidence" value="ECO:0007669"/>
    <property type="project" value="TreeGrafter"/>
</dbReference>
<dbReference type="EMBL" id="JAKWFO010000004">
    <property type="protein sequence ID" value="KAI9637701.1"/>
    <property type="molecule type" value="Genomic_DNA"/>
</dbReference>
<feature type="compositionally biased region" description="Polar residues" evidence="3">
    <location>
        <begin position="580"/>
        <end position="599"/>
    </location>
</feature>
<feature type="compositionally biased region" description="Low complexity" evidence="3">
    <location>
        <begin position="615"/>
        <end position="624"/>
    </location>
</feature>
<name>A0AA38HCC5_9TREE</name>
<evidence type="ECO:0000256" key="1">
    <source>
        <dbReference type="ARBA" id="ARBA00009515"/>
    </source>
</evidence>
<protein>
    <submittedName>
        <fullName evidence="4">Uncharacterized protein</fullName>
    </submittedName>
</protein>
<gene>
    <name evidence="4" type="ORF">MKK02DRAFT_43629</name>
</gene>
<comment type="caution">
    <text evidence="4">The sequence shown here is derived from an EMBL/GenBank/DDBJ whole genome shotgun (WGS) entry which is preliminary data.</text>
</comment>
<keyword evidence="2" id="KW-0053">Apoptosis</keyword>
<feature type="compositionally biased region" description="Low complexity" evidence="3">
    <location>
        <begin position="458"/>
        <end position="480"/>
    </location>
</feature>
<reference evidence="4" key="1">
    <citation type="journal article" date="2022" name="G3 (Bethesda)">
        <title>High quality genome of the basidiomycete yeast Dioszegia hungarica PDD-24b-2 isolated from cloud water.</title>
        <authorList>
            <person name="Jarrige D."/>
            <person name="Haridas S."/>
            <person name="Bleykasten-Grosshans C."/>
            <person name="Joly M."/>
            <person name="Nadalig T."/>
            <person name="Sancelme M."/>
            <person name="Vuilleumier S."/>
            <person name="Grigoriev I.V."/>
            <person name="Amato P."/>
            <person name="Bringel F."/>
        </authorList>
    </citation>
    <scope>NUCLEOTIDE SEQUENCE</scope>
    <source>
        <strain evidence="4">PDD-24b-2</strain>
    </source>
</reference>
<feature type="compositionally biased region" description="Basic and acidic residues" evidence="3">
    <location>
        <begin position="671"/>
        <end position="695"/>
    </location>
</feature>
<dbReference type="Proteomes" id="UP001164286">
    <property type="component" value="Unassembled WGS sequence"/>
</dbReference>
<dbReference type="PANTHER" id="PTHR12758">
    <property type="entry name" value="APOPTOSIS INHIBITOR 5-RELATED"/>
    <property type="match status" value="1"/>
</dbReference>
<evidence type="ECO:0000256" key="3">
    <source>
        <dbReference type="SAM" id="MobiDB-lite"/>
    </source>
</evidence>
<dbReference type="Pfam" id="PF05918">
    <property type="entry name" value="API5"/>
    <property type="match status" value="1"/>
</dbReference>
<feature type="region of interest" description="Disordered" evidence="3">
    <location>
        <begin position="558"/>
        <end position="823"/>
    </location>
</feature>
<evidence type="ECO:0000256" key="2">
    <source>
        <dbReference type="ARBA" id="ARBA00022703"/>
    </source>
</evidence>
<feature type="compositionally biased region" description="Pro residues" evidence="3">
    <location>
        <begin position="481"/>
        <end position="491"/>
    </location>
</feature>
<feature type="region of interest" description="Disordered" evidence="3">
    <location>
        <begin position="458"/>
        <end position="536"/>
    </location>
</feature>
<dbReference type="GO" id="GO:0006915">
    <property type="term" value="P:apoptotic process"/>
    <property type="evidence" value="ECO:0007669"/>
    <property type="project" value="UniProtKB-KW"/>
</dbReference>
<sequence length="889" mass="95648">MVEQAMATARTLLVSANDAGPQSEERRSFVKHLITLPSYRNQQATQFFSNFVKRYFSEFEDLQDGAVDAVLDLCEDEDEETRILGIQGLGSTAKADPRWVRGNAGVLLQLLECPERELKEVKKVLIHMLQNSPIPVFGVMADDCKGSEEETGASRHNIIDYLYRECGTERRNFLESGRNTAAEEIFRTGFMEVLKTATKDEAKMVLEMLVPLSTISGPTAKPETTNAFARRLTDSISSQSKSREKHDYVRMFAKLAERAPAVGGRAGLYFLSKHGEAVVVAILDKKDKAVAGLMKPLRGWVDELLKLWDRGGQEQAEGDLVRDCCEPMLEEVFSWLIDRNTIYDDLASNGAVIEEILYPVYKLIRFRDRRREIVHSLRVRDLSDIIAGAEKVRTKYPAHSVMSRCISNIGKITKILSVVTERFEDISPSWVVAPPTPPQRLAPAPARPPVIAAYQPRAPAGARATAATTPPLPLSSRFPAPAAPRVPPTAPSGPRGSLPLAAARIPPSGPSSTGPRVPSNPSIPSGPRAATFPTPAAKAASAASIATAIDLTADDIEMKEEPSSGPSSNQAQPLSAVRPTLSSPNTQRLNNIHITSQSGPGPIIPKPPTFQPTISPSAPVPAASTSGLASRMGPVKRQREGYSPEPQSSAQPQPRPSMSTSLSSRIGNVVKTEEPEMKRSRAAEDVKLTLSDRLRKGNGAGSPSSSFLPPFPTFPTSESDIKPSISIKSSTSPPTPSYNRFGSDANGDPSSSSTAATSVPITKPTGTFSILGRSAVDASPAPKVEEIEYNKKGRGLPENKPKEEAGFVPPPSRPIPALVAPEHARPWRPSRLVRHTGGRHDGVFGVAIQDLAMSPGGVPGLRPPSHPRGVQLTGGGQALLARMGVNTGR</sequence>
<comment type="similarity">
    <text evidence="1">Belongs to the API5 family.</text>
</comment>
<feature type="compositionally biased region" description="Polar residues" evidence="3">
    <location>
        <begin position="564"/>
        <end position="573"/>
    </location>
</feature>
<feature type="compositionally biased region" description="Polar residues" evidence="3">
    <location>
        <begin position="510"/>
        <end position="523"/>
    </location>
</feature>
<dbReference type="RefSeq" id="XP_052947478.1">
    <property type="nucleotide sequence ID" value="XM_053092531.1"/>
</dbReference>
<accession>A0AA38HCC5</accession>
<evidence type="ECO:0000313" key="4">
    <source>
        <dbReference type="EMBL" id="KAI9637701.1"/>
    </source>
</evidence>
<feature type="compositionally biased region" description="Low complexity" evidence="3">
    <location>
        <begin position="643"/>
        <end position="659"/>
    </location>
</feature>
<dbReference type="InterPro" id="IPR008383">
    <property type="entry name" value="API5"/>
</dbReference>
<keyword evidence="5" id="KW-1185">Reference proteome</keyword>